<sequence>MRWPVRRERHTGPSAPLLAGGSVLTAAGSVMYLLPQLQSPLCGIGALALAFTAAVVVSARARH</sequence>
<dbReference type="EMBL" id="CP029194">
    <property type="protein sequence ID" value="QES18452.1"/>
    <property type="molecule type" value="Genomic_DNA"/>
</dbReference>
<organism evidence="2 3">
    <name type="scientific">Streptomyces venezuelae</name>
    <dbReference type="NCBI Taxonomy" id="54571"/>
    <lineage>
        <taxon>Bacteria</taxon>
        <taxon>Bacillati</taxon>
        <taxon>Actinomycetota</taxon>
        <taxon>Actinomycetes</taxon>
        <taxon>Kitasatosporales</taxon>
        <taxon>Streptomycetaceae</taxon>
        <taxon>Streptomyces</taxon>
    </lineage>
</organism>
<evidence type="ECO:0000313" key="3">
    <source>
        <dbReference type="Proteomes" id="UP000324106"/>
    </source>
</evidence>
<accession>A0A5P2AJV2</accession>
<name>A0A5P2AJV2_STRVZ</name>
<keyword evidence="1" id="KW-0812">Transmembrane</keyword>
<feature type="transmembrane region" description="Helical" evidence="1">
    <location>
        <begin position="12"/>
        <end position="34"/>
    </location>
</feature>
<proteinExistence type="predicted"/>
<protein>
    <submittedName>
        <fullName evidence="2">Uncharacterized protein</fullName>
    </submittedName>
</protein>
<gene>
    <name evidence="2" type="ORF">DEJ46_04530</name>
</gene>
<dbReference type="AlphaFoldDB" id="A0A5P2AJV2"/>
<evidence type="ECO:0000256" key="1">
    <source>
        <dbReference type="SAM" id="Phobius"/>
    </source>
</evidence>
<dbReference type="Proteomes" id="UP000324106">
    <property type="component" value="Chromosome"/>
</dbReference>
<keyword evidence="1" id="KW-0472">Membrane</keyword>
<evidence type="ECO:0000313" key="2">
    <source>
        <dbReference type="EMBL" id="QES18452.1"/>
    </source>
</evidence>
<keyword evidence="1" id="KW-1133">Transmembrane helix</keyword>
<reference evidence="2 3" key="1">
    <citation type="submission" date="2018-05" db="EMBL/GenBank/DDBJ databases">
        <title>Streptomyces venezuelae.</title>
        <authorList>
            <person name="Kim W."/>
            <person name="Lee N."/>
            <person name="Cho B.-K."/>
        </authorList>
    </citation>
    <scope>NUCLEOTIDE SEQUENCE [LARGE SCALE GENOMIC DNA]</scope>
    <source>
        <strain evidence="2 3">ATCC 15068</strain>
    </source>
</reference>
<feature type="transmembrane region" description="Helical" evidence="1">
    <location>
        <begin position="40"/>
        <end position="59"/>
    </location>
</feature>